<gene>
    <name evidence="2" type="ORF">C5Y83_17075</name>
</gene>
<comment type="caution">
    <text evidence="2">The sequence shown here is derived from an EMBL/GenBank/DDBJ whole genome shotgun (WGS) entry which is preliminary data.</text>
</comment>
<protein>
    <submittedName>
        <fullName evidence="2">Uncharacterized protein</fullName>
    </submittedName>
</protein>
<feature type="region of interest" description="Disordered" evidence="1">
    <location>
        <begin position="285"/>
        <end position="308"/>
    </location>
</feature>
<dbReference type="PROSITE" id="PS51257">
    <property type="entry name" value="PROKAR_LIPOPROTEIN"/>
    <property type="match status" value="1"/>
</dbReference>
<name>A0A2S8FJ65_9BACT</name>
<dbReference type="Proteomes" id="UP000238322">
    <property type="component" value="Unassembled WGS sequence"/>
</dbReference>
<sequence length="308" mass="34456">MDARRTAAVLLLAIFVALSGCALWQTPEDVPPSELPPRPISEDTVMLEMARLSLTTAEEVALLDVWQEVDEQSIPLEKRRELSANGFRVGIIDFNVPAPIRDMMKGRQGSKGLNGEEMVQVDGEERAAINHRQFPRGKRSEYIMVPLQPEVSLLERIDGSIRGETYQDAECKFIMKAFPQNDGRVKIAITPEIHYGQARQRIEPGEGMFRIETRKETRVLSQVEFAATLEPGQTLLISGTNDPKGIGQVYFQRESGGSLRRQVLMIRVAGTQFDDLFQTPSHVKENLPLNDDSTEGLLPSHFDEPTGD</sequence>
<proteinExistence type="predicted"/>
<evidence type="ECO:0000313" key="2">
    <source>
        <dbReference type="EMBL" id="PQO31964.1"/>
    </source>
</evidence>
<dbReference type="RefSeq" id="WP_105330977.1">
    <property type="nucleotide sequence ID" value="NZ_PUHY01000012.1"/>
</dbReference>
<dbReference type="OrthoDB" id="252515at2"/>
<dbReference type="AlphaFoldDB" id="A0A2S8FJ65"/>
<accession>A0A2S8FJ65</accession>
<organism evidence="2 3">
    <name type="scientific">Blastopirellula marina</name>
    <dbReference type="NCBI Taxonomy" id="124"/>
    <lineage>
        <taxon>Bacteria</taxon>
        <taxon>Pseudomonadati</taxon>
        <taxon>Planctomycetota</taxon>
        <taxon>Planctomycetia</taxon>
        <taxon>Pirellulales</taxon>
        <taxon>Pirellulaceae</taxon>
        <taxon>Blastopirellula</taxon>
    </lineage>
</organism>
<evidence type="ECO:0000313" key="3">
    <source>
        <dbReference type="Proteomes" id="UP000238322"/>
    </source>
</evidence>
<dbReference type="EMBL" id="PUHY01000012">
    <property type="protein sequence ID" value="PQO31964.1"/>
    <property type="molecule type" value="Genomic_DNA"/>
</dbReference>
<reference evidence="2 3" key="1">
    <citation type="submission" date="2018-02" db="EMBL/GenBank/DDBJ databases">
        <title>Comparative genomes isolates from brazilian mangrove.</title>
        <authorList>
            <person name="Araujo J.E."/>
            <person name="Taketani R.G."/>
            <person name="Silva M.C.P."/>
            <person name="Loureco M.V."/>
            <person name="Andreote F.D."/>
        </authorList>
    </citation>
    <scope>NUCLEOTIDE SEQUENCE [LARGE SCALE GENOMIC DNA]</scope>
    <source>
        <strain evidence="2 3">Hex-1 MGV</strain>
    </source>
</reference>
<evidence type="ECO:0000256" key="1">
    <source>
        <dbReference type="SAM" id="MobiDB-lite"/>
    </source>
</evidence>